<comment type="caution">
    <text evidence="2">The sequence shown here is derived from an EMBL/GenBank/DDBJ whole genome shotgun (WGS) entry which is preliminary data.</text>
</comment>
<feature type="region of interest" description="Disordered" evidence="1">
    <location>
        <begin position="69"/>
        <end position="102"/>
    </location>
</feature>
<gene>
    <name evidence="2" type="ORF">Taro_047668</name>
</gene>
<evidence type="ECO:0000313" key="3">
    <source>
        <dbReference type="Proteomes" id="UP000652761"/>
    </source>
</evidence>
<evidence type="ECO:0000256" key="1">
    <source>
        <dbReference type="SAM" id="MobiDB-lite"/>
    </source>
</evidence>
<feature type="compositionally biased region" description="Polar residues" evidence="1">
    <location>
        <begin position="91"/>
        <end position="102"/>
    </location>
</feature>
<evidence type="ECO:0000313" key="2">
    <source>
        <dbReference type="EMBL" id="MQM14730.1"/>
    </source>
</evidence>
<keyword evidence="3" id="KW-1185">Reference proteome</keyword>
<feature type="region of interest" description="Disordered" evidence="1">
    <location>
        <begin position="31"/>
        <end position="54"/>
    </location>
</feature>
<dbReference type="EMBL" id="NMUH01006207">
    <property type="protein sequence ID" value="MQM14730.1"/>
    <property type="molecule type" value="Genomic_DNA"/>
</dbReference>
<protein>
    <submittedName>
        <fullName evidence="2">Uncharacterized protein</fullName>
    </submittedName>
</protein>
<sequence length="102" mass="11088">PSRWPPRPGGSFLRLPSLSQSRLQRSGFLLPEGGGLCEGGTQVRPKSPATASPVATSLLPRRQSTAIRESLPSRHPPHSTRRYMIKRQACGPTSNAESLFNL</sequence>
<accession>A0A843X7Z7</accession>
<name>A0A843X7Z7_COLES</name>
<feature type="non-terminal residue" evidence="2">
    <location>
        <position position="102"/>
    </location>
</feature>
<feature type="compositionally biased region" description="Basic residues" evidence="1">
    <location>
        <begin position="75"/>
        <end position="85"/>
    </location>
</feature>
<reference evidence="2" key="1">
    <citation type="submission" date="2017-07" db="EMBL/GenBank/DDBJ databases">
        <title>Taro Niue Genome Assembly and Annotation.</title>
        <authorList>
            <person name="Atibalentja N."/>
            <person name="Keating K."/>
            <person name="Fields C.J."/>
        </authorList>
    </citation>
    <scope>NUCLEOTIDE SEQUENCE</scope>
    <source>
        <strain evidence="2">Niue_2</strain>
        <tissue evidence="2">Leaf</tissue>
    </source>
</reference>
<organism evidence="2 3">
    <name type="scientific">Colocasia esculenta</name>
    <name type="common">Wild taro</name>
    <name type="synonym">Arum esculentum</name>
    <dbReference type="NCBI Taxonomy" id="4460"/>
    <lineage>
        <taxon>Eukaryota</taxon>
        <taxon>Viridiplantae</taxon>
        <taxon>Streptophyta</taxon>
        <taxon>Embryophyta</taxon>
        <taxon>Tracheophyta</taxon>
        <taxon>Spermatophyta</taxon>
        <taxon>Magnoliopsida</taxon>
        <taxon>Liliopsida</taxon>
        <taxon>Araceae</taxon>
        <taxon>Aroideae</taxon>
        <taxon>Colocasieae</taxon>
        <taxon>Colocasia</taxon>
    </lineage>
</organism>
<dbReference type="AlphaFoldDB" id="A0A843X7Z7"/>
<proteinExistence type="predicted"/>
<dbReference type="Proteomes" id="UP000652761">
    <property type="component" value="Unassembled WGS sequence"/>
</dbReference>